<dbReference type="Proteomes" id="UP000655044">
    <property type="component" value="Unassembled WGS sequence"/>
</dbReference>
<dbReference type="AlphaFoldDB" id="A0A8J3S1R3"/>
<dbReference type="EMBL" id="BOOI01000014">
    <property type="protein sequence ID" value="GIH83469.1"/>
    <property type="molecule type" value="Genomic_DNA"/>
</dbReference>
<accession>A0A8J3S1R3</accession>
<gene>
    <name evidence="2" type="ORF">Pro02_18770</name>
</gene>
<dbReference type="GO" id="GO:0016853">
    <property type="term" value="F:isomerase activity"/>
    <property type="evidence" value="ECO:0007669"/>
    <property type="project" value="UniProtKB-KW"/>
</dbReference>
<evidence type="ECO:0000259" key="1">
    <source>
        <dbReference type="Pfam" id="PF12680"/>
    </source>
</evidence>
<reference evidence="2" key="1">
    <citation type="submission" date="2021-01" db="EMBL/GenBank/DDBJ databases">
        <title>Whole genome shotgun sequence of Planobispora rosea NBRC 15558.</title>
        <authorList>
            <person name="Komaki H."/>
            <person name="Tamura T."/>
        </authorList>
    </citation>
    <scope>NUCLEOTIDE SEQUENCE</scope>
    <source>
        <strain evidence="2">NBRC 15558</strain>
    </source>
</reference>
<feature type="domain" description="SnoaL-like" evidence="1">
    <location>
        <begin position="13"/>
        <end position="119"/>
    </location>
</feature>
<name>A0A8J3S1R3_PLARO</name>
<dbReference type="RefSeq" id="WP_203863273.1">
    <property type="nucleotide sequence ID" value="NZ_BMQP01000005.1"/>
</dbReference>
<evidence type="ECO:0000313" key="2">
    <source>
        <dbReference type="EMBL" id="GIH83469.1"/>
    </source>
</evidence>
<comment type="caution">
    <text evidence="2">The sequence shown here is derived from an EMBL/GenBank/DDBJ whole genome shotgun (WGS) entry which is preliminary data.</text>
</comment>
<dbReference type="InterPro" id="IPR037401">
    <property type="entry name" value="SnoaL-like"/>
</dbReference>
<protein>
    <submittedName>
        <fullName evidence="2">Ketosteroid isomerase</fullName>
    </submittedName>
</protein>
<dbReference type="Gene3D" id="3.10.450.50">
    <property type="match status" value="1"/>
</dbReference>
<organism evidence="2 3">
    <name type="scientific">Planobispora rosea</name>
    <dbReference type="NCBI Taxonomy" id="35762"/>
    <lineage>
        <taxon>Bacteria</taxon>
        <taxon>Bacillati</taxon>
        <taxon>Actinomycetota</taxon>
        <taxon>Actinomycetes</taxon>
        <taxon>Streptosporangiales</taxon>
        <taxon>Streptosporangiaceae</taxon>
        <taxon>Planobispora</taxon>
    </lineage>
</organism>
<dbReference type="SUPFAM" id="SSF54427">
    <property type="entry name" value="NTF2-like"/>
    <property type="match status" value="1"/>
</dbReference>
<sequence>MSGTHPAAVAALAAMEAVGAGDRDAWLACYAPDAVLHDPVGGSPLDPGGTGLRGLEALERFWELTVAPNDVRFDVAAVHPAGDEAAVVASVAIRFPGGARVDYDGVFVYRIGDDGRIVAVRAYWDLRRVLSALGL</sequence>
<dbReference type="Pfam" id="PF12680">
    <property type="entry name" value="SnoaL_2"/>
    <property type="match status" value="1"/>
</dbReference>
<dbReference type="InterPro" id="IPR032710">
    <property type="entry name" value="NTF2-like_dom_sf"/>
</dbReference>
<evidence type="ECO:0000313" key="3">
    <source>
        <dbReference type="Proteomes" id="UP000655044"/>
    </source>
</evidence>
<keyword evidence="3" id="KW-1185">Reference proteome</keyword>
<keyword evidence="2" id="KW-0413">Isomerase</keyword>
<proteinExistence type="predicted"/>